<evidence type="ECO:0000256" key="1">
    <source>
        <dbReference type="SAM" id="MobiDB-lite"/>
    </source>
</evidence>
<name>A0A9N9IGK1_9GLOM</name>
<feature type="region of interest" description="Disordered" evidence="1">
    <location>
        <begin position="191"/>
        <end position="228"/>
    </location>
</feature>
<reference evidence="2" key="1">
    <citation type="submission" date="2021-06" db="EMBL/GenBank/DDBJ databases">
        <authorList>
            <person name="Kallberg Y."/>
            <person name="Tangrot J."/>
            <person name="Rosling A."/>
        </authorList>
    </citation>
    <scope>NUCLEOTIDE SEQUENCE</scope>
    <source>
        <strain evidence="2">MA453B</strain>
    </source>
</reference>
<sequence>MTCNNKKKTYANNNSANTSDGEDITWSILEFETERSEQNFKDNRLSETNQLSRNYKDSSSLETKSTSNEDSIPVPIEKPSEATYINIPKLLKIEKPIYNNYQESLHLMITAKYEKSIPEYRKISETEKNEGSFLTACDWAIRWMMRGIINNKYFSTETHEFLEEFVSSLGSSLLELQVQKIIQVQDISSDYTNKASETPSKKPQNSGRSHMLRSNNNPVKKATEAKTE</sequence>
<keyword evidence="3" id="KW-1185">Reference proteome</keyword>
<dbReference type="AlphaFoldDB" id="A0A9N9IGK1"/>
<gene>
    <name evidence="2" type="ORF">DERYTH_LOCUS15591</name>
</gene>
<feature type="region of interest" description="Disordered" evidence="1">
    <location>
        <begin position="37"/>
        <end position="75"/>
    </location>
</feature>
<feature type="compositionally biased region" description="Polar residues" evidence="1">
    <location>
        <begin position="46"/>
        <end position="70"/>
    </location>
</feature>
<protein>
    <submittedName>
        <fullName evidence="2">2412_t:CDS:1</fullName>
    </submittedName>
</protein>
<dbReference type="Proteomes" id="UP000789405">
    <property type="component" value="Unassembled WGS sequence"/>
</dbReference>
<dbReference type="OrthoDB" id="2439154at2759"/>
<accession>A0A9N9IGK1</accession>
<evidence type="ECO:0000313" key="2">
    <source>
        <dbReference type="EMBL" id="CAG8736287.1"/>
    </source>
</evidence>
<feature type="non-terminal residue" evidence="2">
    <location>
        <position position="228"/>
    </location>
</feature>
<feature type="compositionally biased region" description="Polar residues" evidence="1">
    <location>
        <begin position="10"/>
        <end position="19"/>
    </location>
</feature>
<feature type="compositionally biased region" description="Polar residues" evidence="1">
    <location>
        <begin position="191"/>
        <end position="218"/>
    </location>
</feature>
<proteinExistence type="predicted"/>
<evidence type="ECO:0000313" key="3">
    <source>
        <dbReference type="Proteomes" id="UP000789405"/>
    </source>
</evidence>
<comment type="caution">
    <text evidence="2">The sequence shown here is derived from an EMBL/GenBank/DDBJ whole genome shotgun (WGS) entry which is preliminary data.</text>
</comment>
<dbReference type="EMBL" id="CAJVPY010012769">
    <property type="protein sequence ID" value="CAG8736287.1"/>
    <property type="molecule type" value="Genomic_DNA"/>
</dbReference>
<organism evidence="2 3">
    <name type="scientific">Dentiscutata erythropus</name>
    <dbReference type="NCBI Taxonomy" id="1348616"/>
    <lineage>
        <taxon>Eukaryota</taxon>
        <taxon>Fungi</taxon>
        <taxon>Fungi incertae sedis</taxon>
        <taxon>Mucoromycota</taxon>
        <taxon>Glomeromycotina</taxon>
        <taxon>Glomeromycetes</taxon>
        <taxon>Diversisporales</taxon>
        <taxon>Gigasporaceae</taxon>
        <taxon>Dentiscutata</taxon>
    </lineage>
</organism>
<feature type="region of interest" description="Disordered" evidence="1">
    <location>
        <begin position="1"/>
        <end position="23"/>
    </location>
</feature>